<dbReference type="InterPro" id="IPR010031">
    <property type="entry name" value="FAD_lactone_oxidase-like"/>
</dbReference>
<feature type="domain" description="FAD-binding PCMH-type" evidence="1">
    <location>
        <begin position="23"/>
        <end position="194"/>
    </location>
</feature>
<dbReference type="GO" id="GO:0016899">
    <property type="term" value="F:oxidoreductase activity, acting on the CH-OH group of donors, oxygen as acceptor"/>
    <property type="evidence" value="ECO:0007669"/>
    <property type="project" value="InterPro"/>
</dbReference>
<feature type="non-terminal residue" evidence="2">
    <location>
        <position position="272"/>
    </location>
</feature>
<gene>
    <name evidence="2" type="ORF">METZ01_LOCUS274516</name>
</gene>
<dbReference type="EMBL" id="UINC01079555">
    <property type="protein sequence ID" value="SVC21662.1"/>
    <property type="molecule type" value="Genomic_DNA"/>
</dbReference>
<accession>A0A382KE62</accession>
<dbReference type="GO" id="GO:0071949">
    <property type="term" value="F:FAD binding"/>
    <property type="evidence" value="ECO:0007669"/>
    <property type="project" value="InterPro"/>
</dbReference>
<dbReference type="PROSITE" id="PS51387">
    <property type="entry name" value="FAD_PCMH"/>
    <property type="match status" value="1"/>
</dbReference>
<organism evidence="2">
    <name type="scientific">marine metagenome</name>
    <dbReference type="NCBI Taxonomy" id="408172"/>
    <lineage>
        <taxon>unclassified sequences</taxon>
        <taxon>metagenomes</taxon>
        <taxon>ecological metagenomes</taxon>
    </lineage>
</organism>
<dbReference type="PANTHER" id="PTHR43762:SF1">
    <property type="entry name" value="D-ARABINONO-1,4-LACTONE OXIDASE"/>
    <property type="match status" value="1"/>
</dbReference>
<name>A0A382KE62_9ZZZZ</name>
<dbReference type="InterPro" id="IPR036318">
    <property type="entry name" value="FAD-bd_PCMH-like_sf"/>
</dbReference>
<dbReference type="InterPro" id="IPR006094">
    <property type="entry name" value="Oxid_FAD_bind_N"/>
</dbReference>
<protein>
    <recommendedName>
        <fullName evidence="1">FAD-binding PCMH-type domain-containing protein</fullName>
    </recommendedName>
</protein>
<evidence type="ECO:0000259" key="1">
    <source>
        <dbReference type="PROSITE" id="PS51387"/>
    </source>
</evidence>
<evidence type="ECO:0000313" key="2">
    <source>
        <dbReference type="EMBL" id="SVC21662.1"/>
    </source>
</evidence>
<dbReference type="PANTHER" id="PTHR43762">
    <property type="entry name" value="L-GULONOLACTONE OXIDASE"/>
    <property type="match status" value="1"/>
</dbReference>
<dbReference type="Pfam" id="PF01565">
    <property type="entry name" value="FAD_binding_4"/>
    <property type="match status" value="1"/>
</dbReference>
<sequence>MCKNINKTITGNNIIIKDTSRLESISIKNIIRVEDEESLKKMIVECSKSNTKISILGTQHSQGGQSIYDDAIVLDMKYYNRILNLNIDDKLITVQSGITWEKIQNHINPYNLSIKAMQSSNSFTVGGSLSANIHGRDINNSLIIDTVESFRLLVSSGKIINVSRDENFELFRLVIGGYGLFGVIMDVTISLCENSILQKKIDIINYKNFPEFFNVNVLNNSNAALFMAWPSIAPSSYLSEIVVTTWEKSNNRILDDRLLNLGKEKHVLRDKT</sequence>
<dbReference type="InterPro" id="IPR016166">
    <property type="entry name" value="FAD-bd_PCMH"/>
</dbReference>
<proteinExistence type="predicted"/>
<dbReference type="AlphaFoldDB" id="A0A382KE62"/>
<dbReference type="Gene3D" id="3.30.465.10">
    <property type="match status" value="1"/>
</dbReference>
<dbReference type="InterPro" id="IPR016169">
    <property type="entry name" value="FAD-bd_PCMH_sub2"/>
</dbReference>
<reference evidence="2" key="1">
    <citation type="submission" date="2018-05" db="EMBL/GenBank/DDBJ databases">
        <authorList>
            <person name="Lanie J.A."/>
            <person name="Ng W.-L."/>
            <person name="Kazmierczak K.M."/>
            <person name="Andrzejewski T.M."/>
            <person name="Davidsen T.M."/>
            <person name="Wayne K.J."/>
            <person name="Tettelin H."/>
            <person name="Glass J.I."/>
            <person name="Rusch D."/>
            <person name="Podicherti R."/>
            <person name="Tsui H.-C.T."/>
            <person name="Winkler M.E."/>
        </authorList>
    </citation>
    <scope>NUCLEOTIDE SEQUENCE</scope>
</reference>
<dbReference type="SUPFAM" id="SSF56176">
    <property type="entry name" value="FAD-binding/transporter-associated domain-like"/>
    <property type="match status" value="1"/>
</dbReference>